<sequence length="172" mass="19215">MPKEFAMNLLDVTVSRDEFQYRLQINQRALRGAVEGQSFSIIAERIAQNGLSERIRLVASILYRDGGLIIIIRHNHKELARWPVTDMLAVDIGVEEIIDQLPPLLAGDPIIGCAIRAGLSAVLGQSVQCYRLSSQMEHIMERAMAVLHCLRQNLQPIGMKAGRKFFSCIAGF</sequence>
<evidence type="ECO:0000313" key="2">
    <source>
        <dbReference type="Proteomes" id="UP000197097"/>
    </source>
</evidence>
<proteinExistence type="predicted"/>
<keyword evidence="2" id="KW-1185">Reference proteome</keyword>
<name>A0A246JYQ3_9SPHN</name>
<evidence type="ECO:0000313" key="1">
    <source>
        <dbReference type="EMBL" id="OWQ98240.1"/>
    </source>
</evidence>
<reference evidence="1 2" key="1">
    <citation type="journal article" date="2002" name="Int. J. Syst. Evol. Microbiol.">
        <title>Sphingopyxis witflariensis sp. nov., isolated from activated sludge.</title>
        <authorList>
            <person name="Kampfer P."/>
            <person name="Witzenberger R."/>
            <person name="Denner E.B."/>
            <person name="Busse H.J."/>
            <person name="Neef A."/>
        </authorList>
    </citation>
    <scope>NUCLEOTIDE SEQUENCE [LARGE SCALE GENOMIC DNA]</scope>
    <source>
        <strain evidence="1 2">DSM 14551</strain>
    </source>
</reference>
<comment type="caution">
    <text evidence="1">The sequence shown here is derived from an EMBL/GenBank/DDBJ whole genome shotgun (WGS) entry which is preliminary data.</text>
</comment>
<organism evidence="1 2">
    <name type="scientific">Sphingopyxis witflariensis</name>
    <dbReference type="NCBI Taxonomy" id="173675"/>
    <lineage>
        <taxon>Bacteria</taxon>
        <taxon>Pseudomonadati</taxon>
        <taxon>Pseudomonadota</taxon>
        <taxon>Alphaproteobacteria</taxon>
        <taxon>Sphingomonadales</taxon>
        <taxon>Sphingomonadaceae</taxon>
        <taxon>Sphingopyxis</taxon>
    </lineage>
</organism>
<accession>A0A246JYQ3</accession>
<dbReference type="EMBL" id="NISJ01000003">
    <property type="protein sequence ID" value="OWQ98240.1"/>
    <property type="molecule type" value="Genomic_DNA"/>
</dbReference>
<dbReference type="AlphaFoldDB" id="A0A246JYQ3"/>
<gene>
    <name evidence="1" type="ORF">CDQ91_06905</name>
</gene>
<protein>
    <submittedName>
        <fullName evidence="1">Uncharacterized protein</fullName>
    </submittedName>
</protein>
<dbReference type="Proteomes" id="UP000197097">
    <property type="component" value="Unassembled WGS sequence"/>
</dbReference>